<organism evidence="1 2">
    <name type="scientific">Batillaria attramentaria</name>
    <dbReference type="NCBI Taxonomy" id="370345"/>
    <lineage>
        <taxon>Eukaryota</taxon>
        <taxon>Metazoa</taxon>
        <taxon>Spiralia</taxon>
        <taxon>Lophotrochozoa</taxon>
        <taxon>Mollusca</taxon>
        <taxon>Gastropoda</taxon>
        <taxon>Caenogastropoda</taxon>
        <taxon>Sorbeoconcha</taxon>
        <taxon>Cerithioidea</taxon>
        <taxon>Batillariidae</taxon>
        <taxon>Batillaria</taxon>
    </lineage>
</organism>
<dbReference type="EMBL" id="JACVVK020000314">
    <property type="protein sequence ID" value="KAK7478944.1"/>
    <property type="molecule type" value="Genomic_DNA"/>
</dbReference>
<gene>
    <name evidence="1" type="ORF">BaRGS_00029811</name>
</gene>
<proteinExistence type="predicted"/>
<dbReference type="Proteomes" id="UP001519460">
    <property type="component" value="Unassembled WGS sequence"/>
</dbReference>
<name>A0ABD0JW35_9CAEN</name>
<reference evidence="1 2" key="1">
    <citation type="journal article" date="2023" name="Sci. Data">
        <title>Genome assembly of the Korean intertidal mud-creeper Batillaria attramentaria.</title>
        <authorList>
            <person name="Patra A.K."/>
            <person name="Ho P.T."/>
            <person name="Jun S."/>
            <person name="Lee S.J."/>
            <person name="Kim Y."/>
            <person name="Won Y.J."/>
        </authorList>
    </citation>
    <scope>NUCLEOTIDE SEQUENCE [LARGE SCALE GENOMIC DNA]</scope>
    <source>
        <strain evidence="1">Wonlab-2016</strain>
    </source>
</reference>
<sequence>MLVVRSLTHVANRKPPNSTLGAEVRRGKLPKTSSVMRQGVNVQAGRTGPSPRTRLTNRARQLNARAQHDLVGDFDRLFASFPLSKRA</sequence>
<protein>
    <submittedName>
        <fullName evidence="1">Uncharacterized protein</fullName>
    </submittedName>
</protein>
<keyword evidence="2" id="KW-1185">Reference proteome</keyword>
<evidence type="ECO:0000313" key="2">
    <source>
        <dbReference type="Proteomes" id="UP001519460"/>
    </source>
</evidence>
<comment type="caution">
    <text evidence="1">The sequence shown here is derived from an EMBL/GenBank/DDBJ whole genome shotgun (WGS) entry which is preliminary data.</text>
</comment>
<accession>A0ABD0JW35</accession>
<evidence type="ECO:0000313" key="1">
    <source>
        <dbReference type="EMBL" id="KAK7478944.1"/>
    </source>
</evidence>
<dbReference type="AlphaFoldDB" id="A0ABD0JW35"/>